<dbReference type="EMBL" id="KV784419">
    <property type="protein sequence ID" value="OEU06224.1"/>
    <property type="molecule type" value="Genomic_DNA"/>
</dbReference>
<feature type="region of interest" description="Disordered" evidence="1">
    <location>
        <begin position="260"/>
        <end position="296"/>
    </location>
</feature>
<sequence length="296" mass="33669">MTRDVDNKGCWQCNVKTVSFVPIVARLAIEFGLFEEGERGGLLIVNEISFNVLHYLMSSGPIEYDPIDPEAVDDKYLQVLIKLRQLDLLKKEDIQSYDLLHMLCLGKHFPENRYKMLVEWDPNALITQTDRFGELPLDEAMHTSIQAFQIVFEYGIRYFPKKKGISLLFHKANDGETTFQRACTKLVCENVMFVEDAKLCCEKVMEVVEDTLARYSDTPVNVPEALLLAAIDENVHLDCVYFLLRREPDLLLKLLPQLLPSSSSSVSASGSPNDNADDNKSRNSSKKRKRKTITAT</sequence>
<name>A0A1E7EK27_9STRA</name>
<dbReference type="AlphaFoldDB" id="A0A1E7EK27"/>
<dbReference type="KEGG" id="fcy:FRACYDRAFT_255564"/>
<dbReference type="Proteomes" id="UP000095751">
    <property type="component" value="Unassembled WGS sequence"/>
</dbReference>
<gene>
    <name evidence="2" type="ORF">FRACYDRAFT_255564</name>
</gene>
<feature type="compositionally biased region" description="Low complexity" evidence="1">
    <location>
        <begin position="260"/>
        <end position="274"/>
    </location>
</feature>
<evidence type="ECO:0000313" key="3">
    <source>
        <dbReference type="Proteomes" id="UP000095751"/>
    </source>
</evidence>
<accession>A0A1E7EK27</accession>
<evidence type="ECO:0000313" key="2">
    <source>
        <dbReference type="EMBL" id="OEU06224.1"/>
    </source>
</evidence>
<keyword evidence="3" id="KW-1185">Reference proteome</keyword>
<protein>
    <submittedName>
        <fullName evidence="2">Uncharacterized protein</fullName>
    </submittedName>
</protein>
<feature type="compositionally biased region" description="Basic residues" evidence="1">
    <location>
        <begin position="283"/>
        <end position="296"/>
    </location>
</feature>
<dbReference type="InParanoid" id="A0A1E7EK27"/>
<proteinExistence type="predicted"/>
<organism evidence="2 3">
    <name type="scientific">Fragilariopsis cylindrus CCMP1102</name>
    <dbReference type="NCBI Taxonomy" id="635003"/>
    <lineage>
        <taxon>Eukaryota</taxon>
        <taxon>Sar</taxon>
        <taxon>Stramenopiles</taxon>
        <taxon>Ochrophyta</taxon>
        <taxon>Bacillariophyta</taxon>
        <taxon>Bacillariophyceae</taxon>
        <taxon>Bacillariophycidae</taxon>
        <taxon>Bacillariales</taxon>
        <taxon>Bacillariaceae</taxon>
        <taxon>Fragilariopsis</taxon>
    </lineage>
</organism>
<reference evidence="2 3" key="1">
    <citation type="submission" date="2016-09" db="EMBL/GenBank/DDBJ databases">
        <title>Extensive genetic diversity and differential bi-allelic expression allows diatom success in the polar Southern Ocean.</title>
        <authorList>
            <consortium name="DOE Joint Genome Institute"/>
            <person name="Mock T."/>
            <person name="Otillar R.P."/>
            <person name="Strauss J."/>
            <person name="Dupont C."/>
            <person name="Frickenhaus S."/>
            <person name="Maumus F."/>
            <person name="Mcmullan M."/>
            <person name="Sanges R."/>
            <person name="Schmutz J."/>
            <person name="Toseland A."/>
            <person name="Valas R."/>
            <person name="Veluchamy A."/>
            <person name="Ward B.J."/>
            <person name="Allen A."/>
            <person name="Barry K."/>
            <person name="Falciatore A."/>
            <person name="Ferrante M."/>
            <person name="Fortunato A.E."/>
            <person name="Gloeckner G."/>
            <person name="Gruber A."/>
            <person name="Hipkin R."/>
            <person name="Janech M."/>
            <person name="Kroth P."/>
            <person name="Leese F."/>
            <person name="Lindquist E."/>
            <person name="Lyon B.R."/>
            <person name="Martin J."/>
            <person name="Mayer C."/>
            <person name="Parker M."/>
            <person name="Quesneville H."/>
            <person name="Raymond J."/>
            <person name="Uhlig C."/>
            <person name="Valentin K.U."/>
            <person name="Worden A.Z."/>
            <person name="Armbrust E.V."/>
            <person name="Bowler C."/>
            <person name="Green B."/>
            <person name="Moulton V."/>
            <person name="Van Oosterhout C."/>
            <person name="Grigoriev I."/>
        </authorList>
    </citation>
    <scope>NUCLEOTIDE SEQUENCE [LARGE SCALE GENOMIC DNA]</scope>
    <source>
        <strain evidence="2 3">CCMP1102</strain>
    </source>
</reference>
<evidence type="ECO:0000256" key="1">
    <source>
        <dbReference type="SAM" id="MobiDB-lite"/>
    </source>
</evidence>